<dbReference type="Proteomes" id="UP001633002">
    <property type="component" value="Unassembled WGS sequence"/>
</dbReference>
<comment type="caution">
    <text evidence="2">The sequence shown here is derived from an EMBL/GenBank/DDBJ whole genome shotgun (WGS) entry which is preliminary data.</text>
</comment>
<keyword evidence="3" id="KW-1185">Reference proteome</keyword>
<evidence type="ECO:0000313" key="3">
    <source>
        <dbReference type="Proteomes" id="UP001633002"/>
    </source>
</evidence>
<feature type="region of interest" description="Disordered" evidence="1">
    <location>
        <begin position="69"/>
        <end position="158"/>
    </location>
</feature>
<protein>
    <submittedName>
        <fullName evidence="2">Uncharacterized protein</fullName>
    </submittedName>
</protein>
<dbReference type="EMBL" id="JBJQOH010000006">
    <property type="protein sequence ID" value="KAL3686054.1"/>
    <property type="molecule type" value="Genomic_DNA"/>
</dbReference>
<organism evidence="2 3">
    <name type="scientific">Riccia sorocarpa</name>
    <dbReference type="NCBI Taxonomy" id="122646"/>
    <lineage>
        <taxon>Eukaryota</taxon>
        <taxon>Viridiplantae</taxon>
        <taxon>Streptophyta</taxon>
        <taxon>Embryophyta</taxon>
        <taxon>Marchantiophyta</taxon>
        <taxon>Marchantiopsida</taxon>
        <taxon>Marchantiidae</taxon>
        <taxon>Marchantiales</taxon>
        <taxon>Ricciaceae</taxon>
        <taxon>Riccia</taxon>
    </lineage>
</organism>
<reference evidence="2 3" key="1">
    <citation type="submission" date="2024-09" db="EMBL/GenBank/DDBJ databases">
        <title>Chromosome-scale assembly of Riccia sorocarpa.</title>
        <authorList>
            <person name="Paukszto L."/>
        </authorList>
    </citation>
    <scope>NUCLEOTIDE SEQUENCE [LARGE SCALE GENOMIC DNA]</scope>
    <source>
        <strain evidence="2">LP-2024</strain>
        <tissue evidence="2">Aerial parts of the thallus</tissue>
    </source>
</reference>
<evidence type="ECO:0000256" key="1">
    <source>
        <dbReference type="SAM" id="MobiDB-lite"/>
    </source>
</evidence>
<proteinExistence type="predicted"/>
<gene>
    <name evidence="2" type="ORF">R1sor_004076</name>
</gene>
<name>A0ABD3H6A2_9MARC</name>
<dbReference type="AlphaFoldDB" id="A0ABD3H6A2"/>
<feature type="compositionally biased region" description="Polar residues" evidence="1">
    <location>
        <begin position="119"/>
        <end position="138"/>
    </location>
</feature>
<sequence length="203" mass="21967">MSRLGNKYAGAFVLIHAVLKVLEKCKLIHLAALAIVDFSYRAALAITDGTEGVDVGSITEPDCEEIQGNVRDSQQRSQQNQVGPETPAPSVRQVDLNHTPPSSSPRPTSVPVNGRASHRPTTGLSPETRNSPEASASAQGGGAVRGQRVKRKPPAGQGELAAALRGFTDAYREAKQIKQDEEKARTQLLVDMMQLRRRDMFSE</sequence>
<feature type="compositionally biased region" description="Polar residues" evidence="1">
    <location>
        <begin position="70"/>
        <end position="83"/>
    </location>
</feature>
<evidence type="ECO:0000313" key="2">
    <source>
        <dbReference type="EMBL" id="KAL3686054.1"/>
    </source>
</evidence>
<feature type="compositionally biased region" description="Low complexity" evidence="1">
    <location>
        <begin position="99"/>
        <end position="112"/>
    </location>
</feature>
<accession>A0ABD3H6A2</accession>